<feature type="region of interest" description="Disordered" evidence="1">
    <location>
        <begin position="75"/>
        <end position="208"/>
    </location>
</feature>
<comment type="caution">
    <text evidence="2">The sequence shown here is derived from an EMBL/GenBank/DDBJ whole genome shotgun (WGS) entry which is preliminary data.</text>
</comment>
<feature type="compositionally biased region" description="Basic and acidic residues" evidence="1">
    <location>
        <begin position="79"/>
        <end position="94"/>
    </location>
</feature>
<feature type="compositionally biased region" description="Polar residues" evidence="1">
    <location>
        <begin position="119"/>
        <end position="134"/>
    </location>
</feature>
<accession>A0ABR4P7U8</accession>
<reference evidence="2 3" key="1">
    <citation type="submission" date="2024-06" db="EMBL/GenBank/DDBJ databases">
        <title>Complete genome of Phlyctema vagabunda strain 19-DSS-EL-015.</title>
        <authorList>
            <person name="Fiorenzani C."/>
        </authorList>
    </citation>
    <scope>NUCLEOTIDE SEQUENCE [LARGE SCALE GENOMIC DNA]</scope>
    <source>
        <strain evidence="2 3">19-DSS-EL-015</strain>
    </source>
</reference>
<protein>
    <submittedName>
        <fullName evidence="2">Uncharacterized protein</fullName>
    </submittedName>
</protein>
<evidence type="ECO:0000313" key="2">
    <source>
        <dbReference type="EMBL" id="KAL3419388.1"/>
    </source>
</evidence>
<feature type="compositionally biased region" description="Polar residues" evidence="1">
    <location>
        <begin position="97"/>
        <end position="111"/>
    </location>
</feature>
<sequence length="208" mass="22746">MFDEQDRRVIQALLDRVGALERQVELNRQNELERIRAQQEQSARARLLQSLPLTQPQLFPFGPVMYGGQLDMNPGDPRLAIRDAPVRGRSRSPDLHFSSSYRARSPLAQQRDSAHRLPSATQADSSRTGLTSARAQEKGRTTTHPNALTNTSDASVRNTPSTLPWNANFHASTAARPATNPSTIPPCGARSDAPFVETSATQPSTAAP</sequence>
<dbReference type="Proteomes" id="UP001629113">
    <property type="component" value="Unassembled WGS sequence"/>
</dbReference>
<dbReference type="EMBL" id="JBFCZG010000008">
    <property type="protein sequence ID" value="KAL3419388.1"/>
    <property type="molecule type" value="Genomic_DNA"/>
</dbReference>
<feature type="compositionally biased region" description="Polar residues" evidence="1">
    <location>
        <begin position="198"/>
        <end position="208"/>
    </location>
</feature>
<evidence type="ECO:0000313" key="3">
    <source>
        <dbReference type="Proteomes" id="UP001629113"/>
    </source>
</evidence>
<evidence type="ECO:0000256" key="1">
    <source>
        <dbReference type="SAM" id="MobiDB-lite"/>
    </source>
</evidence>
<keyword evidence="3" id="KW-1185">Reference proteome</keyword>
<feature type="compositionally biased region" description="Polar residues" evidence="1">
    <location>
        <begin position="142"/>
        <end position="171"/>
    </location>
</feature>
<organism evidence="2 3">
    <name type="scientific">Phlyctema vagabunda</name>
    <dbReference type="NCBI Taxonomy" id="108571"/>
    <lineage>
        <taxon>Eukaryota</taxon>
        <taxon>Fungi</taxon>
        <taxon>Dikarya</taxon>
        <taxon>Ascomycota</taxon>
        <taxon>Pezizomycotina</taxon>
        <taxon>Leotiomycetes</taxon>
        <taxon>Helotiales</taxon>
        <taxon>Dermateaceae</taxon>
        <taxon>Phlyctema</taxon>
    </lineage>
</organism>
<name>A0ABR4P7U8_9HELO</name>
<proteinExistence type="predicted"/>
<gene>
    <name evidence="2" type="ORF">PVAG01_09610</name>
</gene>